<organism evidence="1 2">
    <name type="scientific">Chelatococcus sambhunathii</name>
    <dbReference type="NCBI Taxonomy" id="363953"/>
    <lineage>
        <taxon>Bacteria</taxon>
        <taxon>Pseudomonadati</taxon>
        <taxon>Pseudomonadota</taxon>
        <taxon>Alphaproteobacteria</taxon>
        <taxon>Hyphomicrobiales</taxon>
        <taxon>Chelatococcaceae</taxon>
        <taxon>Chelatococcus</taxon>
    </lineage>
</organism>
<evidence type="ECO:0000313" key="1">
    <source>
        <dbReference type="EMBL" id="MDR4306596.1"/>
    </source>
</evidence>
<name>A0ABU1DEP0_9HYPH</name>
<dbReference type="EMBL" id="JADBEO010000013">
    <property type="protein sequence ID" value="MDR4306596.1"/>
    <property type="molecule type" value="Genomic_DNA"/>
</dbReference>
<sequence>MTHRLTLICAVRAKRPCFPGGEAADDAGPAIDVTPEWRVLQADRYWRAPDGLARRTAEWFGVDALVSDGLAEIDYGAWRGRALDDVARDEPDAFKVWLTDPTASPHGGESFSDLLSRVGGWLGANQSLSGHSVAIASASVVNACVLASLGAPATAFFRIDAEPLSLSKLVSDGRRWSVRSLNGRPAGRSRGDRHPV</sequence>
<comment type="caution">
    <text evidence="1">The sequence shown here is derived from an EMBL/GenBank/DDBJ whole genome shotgun (WGS) entry which is preliminary data.</text>
</comment>
<protein>
    <submittedName>
        <fullName evidence="1">Histidine phosphatase family protein</fullName>
    </submittedName>
</protein>
<dbReference type="Pfam" id="PF00300">
    <property type="entry name" value="His_Phos_1"/>
    <property type="match status" value="1"/>
</dbReference>
<proteinExistence type="predicted"/>
<evidence type="ECO:0000313" key="2">
    <source>
        <dbReference type="Proteomes" id="UP001181622"/>
    </source>
</evidence>
<dbReference type="Proteomes" id="UP001181622">
    <property type="component" value="Unassembled WGS sequence"/>
</dbReference>
<dbReference type="Gene3D" id="3.40.50.1240">
    <property type="entry name" value="Phosphoglycerate mutase-like"/>
    <property type="match status" value="1"/>
</dbReference>
<accession>A0ABU1DEP0</accession>
<gene>
    <name evidence="1" type="ORF">IHQ68_08195</name>
</gene>
<reference evidence="1" key="1">
    <citation type="submission" date="2020-10" db="EMBL/GenBank/DDBJ databases">
        <authorList>
            <person name="Abbas A."/>
            <person name="Razzaq R."/>
            <person name="Waqas M."/>
            <person name="Abbas N."/>
            <person name="Nielsen T.K."/>
            <person name="Hansen L.H."/>
            <person name="Hussain S."/>
            <person name="Shahid M."/>
        </authorList>
    </citation>
    <scope>NUCLEOTIDE SEQUENCE</scope>
    <source>
        <strain evidence="1">S14</strain>
    </source>
</reference>
<dbReference type="InterPro" id="IPR013078">
    <property type="entry name" value="His_Pase_superF_clade-1"/>
</dbReference>
<dbReference type="RefSeq" id="WP_309390618.1">
    <property type="nucleotide sequence ID" value="NZ_JADBEO010000013.1"/>
</dbReference>
<keyword evidence="2" id="KW-1185">Reference proteome</keyword>
<dbReference type="SUPFAM" id="SSF53254">
    <property type="entry name" value="Phosphoglycerate mutase-like"/>
    <property type="match status" value="1"/>
</dbReference>
<dbReference type="InterPro" id="IPR029033">
    <property type="entry name" value="His_PPase_superfam"/>
</dbReference>